<dbReference type="PROSITE" id="PS00012">
    <property type="entry name" value="PHOSPHOPANTETHEINE"/>
    <property type="match status" value="1"/>
</dbReference>
<dbReference type="Gene3D" id="1.10.1200.10">
    <property type="entry name" value="ACP-like"/>
    <property type="match status" value="1"/>
</dbReference>
<dbReference type="SMART" id="SM00823">
    <property type="entry name" value="PKS_PP"/>
    <property type="match status" value="1"/>
</dbReference>
<dbReference type="SUPFAM" id="SSF56801">
    <property type="entry name" value="Acetyl-CoA synthetase-like"/>
    <property type="match status" value="1"/>
</dbReference>
<evidence type="ECO:0000313" key="4">
    <source>
        <dbReference type="EMBL" id="MFC7219621.1"/>
    </source>
</evidence>
<dbReference type="InterPro" id="IPR000873">
    <property type="entry name" value="AMP-dep_synth/lig_dom"/>
</dbReference>
<dbReference type="Pfam" id="PF00501">
    <property type="entry name" value="AMP-binding"/>
    <property type="match status" value="1"/>
</dbReference>
<sequence>TSGSTGHPKGVQITHASLGSTLAAFAAPLEVGPGRRTLQCVSFSFDISVLDTLATLTHGGTLVIAAKDEVSSAERLASRLLADRIRTVVLPPSVLATLPDREFPDLAVVVSGGEACPPALAARFASRHRFINGYGPTETTIGATFFPVPPDMRDVAPVPIGRAVEGVSLYVADELAQAVPEGATGEICIGGAGVARGYLDRPALTAAAFVPDPFSGVPGARMYRTGDLGRILPDGNLEFRGRADRQVKIRGYRVELNEIEQALERQPEVGQAAVVVAEAALVGPQVLAFVRPTGDGAADAPTVSGGTLRRRLAGELPDYMVPNSIALVREFPLTANHKIDYEALLSQDFAPRRRDRVPVPAGTAVEKDLLRIWQDVLGQQEIGIRDDFFELGGHSLLAAQLVARIEKSHGVRLTLETLLAHGRTVEDLAGAVSRATCGAGTRPRITRIRRPSRRTAPGAPG</sequence>
<evidence type="ECO:0000259" key="3">
    <source>
        <dbReference type="PROSITE" id="PS50075"/>
    </source>
</evidence>
<dbReference type="InterPro" id="IPR045851">
    <property type="entry name" value="AMP-bd_C_sf"/>
</dbReference>
<evidence type="ECO:0000313" key="5">
    <source>
        <dbReference type="Proteomes" id="UP001596413"/>
    </source>
</evidence>
<reference evidence="5" key="1">
    <citation type="journal article" date="2019" name="Int. J. Syst. Evol. Microbiol.">
        <title>The Global Catalogue of Microorganisms (GCM) 10K type strain sequencing project: providing services to taxonomists for standard genome sequencing and annotation.</title>
        <authorList>
            <consortium name="The Broad Institute Genomics Platform"/>
            <consortium name="The Broad Institute Genome Sequencing Center for Infectious Disease"/>
            <person name="Wu L."/>
            <person name="Ma J."/>
        </authorList>
    </citation>
    <scope>NUCLEOTIDE SEQUENCE [LARGE SCALE GENOMIC DNA]</scope>
    <source>
        <strain evidence="5">CGMCC 1.13681</strain>
    </source>
</reference>
<dbReference type="Pfam" id="PF13193">
    <property type="entry name" value="AMP-binding_C"/>
    <property type="match status" value="1"/>
</dbReference>
<evidence type="ECO:0000256" key="2">
    <source>
        <dbReference type="ARBA" id="ARBA00022553"/>
    </source>
</evidence>
<organism evidence="4 5">
    <name type="scientific">Streptomyces polyrhachis</name>
    <dbReference type="NCBI Taxonomy" id="1282885"/>
    <lineage>
        <taxon>Bacteria</taxon>
        <taxon>Bacillati</taxon>
        <taxon>Actinomycetota</taxon>
        <taxon>Actinomycetes</taxon>
        <taxon>Kitasatosporales</taxon>
        <taxon>Streptomycetaceae</taxon>
        <taxon>Streptomyces</taxon>
    </lineage>
</organism>
<keyword evidence="2" id="KW-0597">Phosphoprotein</keyword>
<dbReference type="EMBL" id="JBHSZO010000023">
    <property type="protein sequence ID" value="MFC7219621.1"/>
    <property type="molecule type" value="Genomic_DNA"/>
</dbReference>
<dbReference type="Pfam" id="PF00550">
    <property type="entry name" value="PP-binding"/>
    <property type="match status" value="1"/>
</dbReference>
<protein>
    <submittedName>
        <fullName evidence="4">AMP-binding protein</fullName>
    </submittedName>
</protein>
<comment type="caution">
    <text evidence="4">The sequence shown here is derived from an EMBL/GenBank/DDBJ whole genome shotgun (WGS) entry which is preliminary data.</text>
</comment>
<dbReference type="SUPFAM" id="SSF47336">
    <property type="entry name" value="ACP-like"/>
    <property type="match status" value="1"/>
</dbReference>
<dbReference type="InterPro" id="IPR036736">
    <property type="entry name" value="ACP-like_sf"/>
</dbReference>
<dbReference type="InterPro" id="IPR009081">
    <property type="entry name" value="PP-bd_ACP"/>
</dbReference>
<evidence type="ECO:0000256" key="1">
    <source>
        <dbReference type="ARBA" id="ARBA00022450"/>
    </source>
</evidence>
<dbReference type="Gene3D" id="3.40.50.12780">
    <property type="entry name" value="N-terminal domain of ligase-like"/>
    <property type="match status" value="1"/>
</dbReference>
<dbReference type="Gene3D" id="3.30.300.30">
    <property type="match status" value="1"/>
</dbReference>
<name>A0ABW2GKD4_9ACTN</name>
<accession>A0ABW2GKD4</accession>
<feature type="domain" description="Carrier" evidence="3">
    <location>
        <begin position="360"/>
        <end position="436"/>
    </location>
</feature>
<dbReference type="InterPro" id="IPR006162">
    <property type="entry name" value="Ppantetheine_attach_site"/>
</dbReference>
<keyword evidence="1" id="KW-0596">Phosphopantetheine</keyword>
<dbReference type="PROSITE" id="PS50075">
    <property type="entry name" value="CARRIER"/>
    <property type="match status" value="1"/>
</dbReference>
<dbReference type="Proteomes" id="UP001596413">
    <property type="component" value="Unassembled WGS sequence"/>
</dbReference>
<feature type="non-terminal residue" evidence="4">
    <location>
        <position position="1"/>
    </location>
</feature>
<gene>
    <name evidence="4" type="ORF">ACFQLX_15820</name>
</gene>
<dbReference type="CDD" id="cd05930">
    <property type="entry name" value="A_NRPS"/>
    <property type="match status" value="1"/>
</dbReference>
<dbReference type="RefSeq" id="WP_386415539.1">
    <property type="nucleotide sequence ID" value="NZ_JBHSZO010000023.1"/>
</dbReference>
<dbReference type="InterPro" id="IPR025110">
    <property type="entry name" value="AMP-bd_C"/>
</dbReference>
<dbReference type="InterPro" id="IPR020806">
    <property type="entry name" value="PKS_PP-bd"/>
</dbReference>
<dbReference type="InterPro" id="IPR042099">
    <property type="entry name" value="ANL_N_sf"/>
</dbReference>
<keyword evidence="5" id="KW-1185">Reference proteome</keyword>
<proteinExistence type="predicted"/>
<dbReference type="PANTHER" id="PTHR45527:SF1">
    <property type="entry name" value="FATTY ACID SYNTHASE"/>
    <property type="match status" value="1"/>
</dbReference>
<dbReference type="PANTHER" id="PTHR45527">
    <property type="entry name" value="NONRIBOSOMAL PEPTIDE SYNTHETASE"/>
    <property type="match status" value="1"/>
</dbReference>